<evidence type="ECO:0000256" key="5">
    <source>
        <dbReference type="SAM" id="Phobius"/>
    </source>
</evidence>
<feature type="domain" description="NfeD-like C-terminal" evidence="6">
    <location>
        <begin position="96"/>
        <end position="148"/>
    </location>
</feature>
<comment type="subcellular location">
    <subcellularLocation>
        <location evidence="1">Membrane</location>
        <topology evidence="1">Multi-pass membrane protein</topology>
    </subcellularLocation>
</comment>
<protein>
    <submittedName>
        <fullName evidence="7">NfeD family protein</fullName>
    </submittedName>
</protein>
<dbReference type="RefSeq" id="WP_374831374.1">
    <property type="nucleotide sequence ID" value="NZ_JBHEEZ010000008.1"/>
</dbReference>
<feature type="transmembrane region" description="Helical" evidence="5">
    <location>
        <begin position="6"/>
        <end position="24"/>
    </location>
</feature>
<evidence type="ECO:0000256" key="1">
    <source>
        <dbReference type="ARBA" id="ARBA00004141"/>
    </source>
</evidence>
<reference evidence="8" key="1">
    <citation type="journal article" date="2019" name="Int. J. Syst. Evol. Microbiol.">
        <title>The Global Catalogue of Microorganisms (GCM) 10K type strain sequencing project: providing services to taxonomists for standard genome sequencing and annotation.</title>
        <authorList>
            <consortium name="The Broad Institute Genomics Platform"/>
            <consortium name="The Broad Institute Genome Sequencing Center for Infectious Disease"/>
            <person name="Wu L."/>
            <person name="Ma J."/>
        </authorList>
    </citation>
    <scope>NUCLEOTIDE SEQUENCE [LARGE SCALE GENOMIC DNA]</scope>
    <source>
        <strain evidence="8">CGMCC 1.15731</strain>
    </source>
</reference>
<keyword evidence="3 5" id="KW-1133">Transmembrane helix</keyword>
<dbReference type="EMBL" id="JBHSEL010000043">
    <property type="protein sequence ID" value="MFC4624546.1"/>
    <property type="molecule type" value="Genomic_DNA"/>
</dbReference>
<comment type="caution">
    <text evidence="7">The sequence shown here is derived from an EMBL/GenBank/DDBJ whole genome shotgun (WGS) entry which is preliminary data.</text>
</comment>
<sequence length="162" mass="17936">MIIHYLTQLGLWNWFLASLLLLILEIIMPGIFFMWFGLAALMTGTLAFLFAASLGFGWQAQVITFLILSVAIVVIGRRFLGAQTSPGDPLINQRGEQLIGMRATLDETIVNGRGRIRINDTLWRVTGPDLAAGTRVRVVAFNPISLEVEVEADEQPAHDQQS</sequence>
<dbReference type="PANTHER" id="PTHR33507:SF3">
    <property type="entry name" value="INNER MEMBRANE PROTEIN YBBJ"/>
    <property type="match status" value="1"/>
</dbReference>
<accession>A0ABV9H4X0</accession>
<keyword evidence="8" id="KW-1185">Reference proteome</keyword>
<organism evidence="7 8">
    <name type="scientific">Daeguia caeni</name>
    <dbReference type="NCBI Taxonomy" id="439612"/>
    <lineage>
        <taxon>Bacteria</taxon>
        <taxon>Pseudomonadati</taxon>
        <taxon>Pseudomonadota</taxon>
        <taxon>Alphaproteobacteria</taxon>
        <taxon>Hyphomicrobiales</taxon>
        <taxon>Brucellaceae</taxon>
        <taxon>Daeguia</taxon>
    </lineage>
</organism>
<dbReference type="InterPro" id="IPR052165">
    <property type="entry name" value="Membrane_assoc_protease"/>
</dbReference>
<evidence type="ECO:0000313" key="8">
    <source>
        <dbReference type="Proteomes" id="UP001596042"/>
    </source>
</evidence>
<proteinExistence type="predicted"/>
<evidence type="ECO:0000256" key="3">
    <source>
        <dbReference type="ARBA" id="ARBA00022989"/>
    </source>
</evidence>
<dbReference type="InterPro" id="IPR012340">
    <property type="entry name" value="NA-bd_OB-fold"/>
</dbReference>
<evidence type="ECO:0000256" key="4">
    <source>
        <dbReference type="ARBA" id="ARBA00023136"/>
    </source>
</evidence>
<name>A0ABV9H4X0_9HYPH</name>
<evidence type="ECO:0000259" key="6">
    <source>
        <dbReference type="Pfam" id="PF01957"/>
    </source>
</evidence>
<keyword evidence="4 5" id="KW-0472">Membrane</keyword>
<keyword evidence="2 5" id="KW-0812">Transmembrane</keyword>
<dbReference type="Pfam" id="PF01957">
    <property type="entry name" value="NfeD"/>
    <property type="match status" value="1"/>
</dbReference>
<feature type="transmembrane region" description="Helical" evidence="5">
    <location>
        <begin position="58"/>
        <end position="76"/>
    </location>
</feature>
<gene>
    <name evidence="7" type="ORF">ACFO1V_04800</name>
</gene>
<evidence type="ECO:0000313" key="7">
    <source>
        <dbReference type="EMBL" id="MFC4624546.1"/>
    </source>
</evidence>
<dbReference type="PANTHER" id="PTHR33507">
    <property type="entry name" value="INNER MEMBRANE PROTEIN YBBJ"/>
    <property type="match status" value="1"/>
</dbReference>
<dbReference type="InterPro" id="IPR002810">
    <property type="entry name" value="NfeD-like_C"/>
</dbReference>
<evidence type="ECO:0000256" key="2">
    <source>
        <dbReference type="ARBA" id="ARBA00022692"/>
    </source>
</evidence>
<dbReference type="Gene3D" id="2.40.50.140">
    <property type="entry name" value="Nucleic acid-binding proteins"/>
    <property type="match status" value="1"/>
</dbReference>
<dbReference type="Proteomes" id="UP001596042">
    <property type="component" value="Unassembled WGS sequence"/>
</dbReference>